<gene>
    <name evidence="2" type="ORF">HLB23_14250</name>
</gene>
<name>A0A849CD72_9NOCA</name>
<dbReference type="RefSeq" id="WP_067523143.1">
    <property type="nucleotide sequence ID" value="NZ_JABELX010000004.1"/>
</dbReference>
<dbReference type="Pfam" id="PF01636">
    <property type="entry name" value="APH"/>
    <property type="match status" value="1"/>
</dbReference>
<sequence length="187" mass="20478">MPQTPFAELDHTAQLDLLEQLTRTVLHEHYDIAGPAPTFEVQQFEDNAVWRVRAGDSSYVARLSIRDGRPAHQQRSEMRWLESLAASGQVAVPEPVTTTIGHYVVPIEVPGHDQPATLAVLRWLHGTAEPPYRQPGVAADMGAATAALHKRSSATGLRYRKVLVAPAKLALRMRSGSSQLDSMLSGK</sequence>
<proteinExistence type="predicted"/>
<keyword evidence="3" id="KW-1185">Reference proteome</keyword>
<dbReference type="SUPFAM" id="SSF56112">
    <property type="entry name" value="Protein kinase-like (PK-like)"/>
    <property type="match status" value="1"/>
</dbReference>
<dbReference type="AlphaFoldDB" id="A0A849CD72"/>
<reference evidence="2 3" key="1">
    <citation type="submission" date="2020-05" db="EMBL/GenBank/DDBJ databases">
        <title>MicrobeNet Type strains.</title>
        <authorList>
            <person name="Nicholson A.C."/>
        </authorList>
    </citation>
    <scope>NUCLEOTIDE SEQUENCE [LARGE SCALE GENOMIC DNA]</scope>
    <source>
        <strain evidence="2 3">JCM 3224</strain>
    </source>
</reference>
<evidence type="ECO:0000313" key="2">
    <source>
        <dbReference type="EMBL" id="NNH71011.1"/>
    </source>
</evidence>
<comment type="caution">
    <text evidence="2">The sequence shown here is derived from an EMBL/GenBank/DDBJ whole genome shotgun (WGS) entry which is preliminary data.</text>
</comment>
<dbReference type="InterPro" id="IPR002575">
    <property type="entry name" value="Aminoglycoside_PTrfase"/>
</dbReference>
<evidence type="ECO:0000313" key="3">
    <source>
        <dbReference type="Proteomes" id="UP000586827"/>
    </source>
</evidence>
<accession>A0A849CD72</accession>
<organism evidence="2 3">
    <name type="scientific">Nocardia uniformis</name>
    <dbReference type="NCBI Taxonomy" id="53432"/>
    <lineage>
        <taxon>Bacteria</taxon>
        <taxon>Bacillati</taxon>
        <taxon>Actinomycetota</taxon>
        <taxon>Actinomycetes</taxon>
        <taxon>Mycobacteriales</taxon>
        <taxon>Nocardiaceae</taxon>
        <taxon>Nocardia</taxon>
    </lineage>
</organism>
<evidence type="ECO:0000259" key="1">
    <source>
        <dbReference type="Pfam" id="PF01636"/>
    </source>
</evidence>
<dbReference type="Proteomes" id="UP000586827">
    <property type="component" value="Unassembled WGS sequence"/>
</dbReference>
<dbReference type="EMBL" id="JABELX010000004">
    <property type="protein sequence ID" value="NNH71011.1"/>
    <property type="molecule type" value="Genomic_DNA"/>
</dbReference>
<protein>
    <recommendedName>
        <fullName evidence="1">Aminoglycoside phosphotransferase domain-containing protein</fullName>
    </recommendedName>
</protein>
<feature type="domain" description="Aminoglycoside phosphotransferase" evidence="1">
    <location>
        <begin position="46"/>
        <end position="152"/>
    </location>
</feature>
<dbReference type="InterPro" id="IPR011009">
    <property type="entry name" value="Kinase-like_dom_sf"/>
</dbReference>